<protein>
    <recommendedName>
        <fullName evidence="4">DUF481 domain-containing protein</fullName>
    </recommendedName>
</protein>
<reference evidence="3" key="1">
    <citation type="journal article" date="2019" name="Int. J. Syst. Evol. Microbiol.">
        <title>Halobacteriovorax valvorus sp. nov., a novel prokaryotic predator isolated from coastal seawater of China.</title>
        <authorList>
            <person name="Chen M.-X."/>
        </authorList>
    </citation>
    <scope>NUCLEOTIDE SEQUENCE [LARGE SCALE GENOMIC DNA]</scope>
    <source>
        <strain evidence="3">BL9</strain>
    </source>
</reference>
<keyword evidence="3" id="KW-1185">Reference proteome</keyword>
<proteinExistence type="predicted"/>
<comment type="caution">
    <text evidence="2">The sequence shown here is derived from an EMBL/GenBank/DDBJ whole genome shotgun (WGS) entry which is preliminary data.</text>
</comment>
<feature type="signal peptide" evidence="1">
    <location>
        <begin position="1"/>
        <end position="18"/>
    </location>
</feature>
<sequence>MATYTLILLSLFSFQTYASSCCGGGANIPNIILGDHQWEAKLAYTNSTITNEALASGKIESVNSKNEITETISFKGSYLFDSYYQIAFDLPIKKRTVESTSTESSTTEVVDPSIQFTWEFLPEFTYNPLKPRGFIFFKQLFPNGNSIYNYEDPLLSDSLSRGVFESTIGFAFYKLIYDFDYSLTLEGHYGFEREIDDKEVAPGFGYSTSFGLGHSPNSKLRLGTSLTYWQDSAVSIDGIKGENKYYLSTSFNLSYMLTRSSFVLNYSDETLFDVAKNTNLAKSFSFTYKIFEDL</sequence>
<dbReference type="EMBL" id="QDKL01000001">
    <property type="protein sequence ID" value="RZF22654.1"/>
    <property type="molecule type" value="Genomic_DNA"/>
</dbReference>
<dbReference type="Proteomes" id="UP000443582">
    <property type="component" value="Unassembled WGS sequence"/>
</dbReference>
<evidence type="ECO:0000313" key="2">
    <source>
        <dbReference type="EMBL" id="RZF22654.1"/>
    </source>
</evidence>
<name>A0ABY0IJJ2_9BACT</name>
<evidence type="ECO:0000256" key="1">
    <source>
        <dbReference type="SAM" id="SignalP"/>
    </source>
</evidence>
<dbReference type="RefSeq" id="WP_114705598.1">
    <property type="nucleotide sequence ID" value="NZ_QDKL01000001.1"/>
</dbReference>
<accession>A0ABY0IJJ2</accession>
<organism evidence="2 3">
    <name type="scientific">Halobacteriovorax vibrionivorans</name>
    <dbReference type="NCBI Taxonomy" id="2152716"/>
    <lineage>
        <taxon>Bacteria</taxon>
        <taxon>Pseudomonadati</taxon>
        <taxon>Bdellovibrionota</taxon>
        <taxon>Bacteriovoracia</taxon>
        <taxon>Bacteriovoracales</taxon>
        <taxon>Halobacteriovoraceae</taxon>
        <taxon>Halobacteriovorax</taxon>
    </lineage>
</organism>
<feature type="chain" id="PRO_5047467951" description="DUF481 domain-containing protein" evidence="1">
    <location>
        <begin position="19"/>
        <end position="294"/>
    </location>
</feature>
<evidence type="ECO:0008006" key="4">
    <source>
        <dbReference type="Google" id="ProtNLM"/>
    </source>
</evidence>
<gene>
    <name evidence="2" type="ORF">DAY19_02460</name>
</gene>
<evidence type="ECO:0000313" key="3">
    <source>
        <dbReference type="Proteomes" id="UP000443582"/>
    </source>
</evidence>
<keyword evidence="1" id="KW-0732">Signal</keyword>